<gene>
    <name evidence="2" type="ORF">FWILDA_LOCUS12009</name>
</gene>
<reference evidence="2" key="1">
    <citation type="submission" date="2022-08" db="EMBL/GenBank/DDBJ databases">
        <authorList>
            <person name="Kallberg Y."/>
            <person name="Tangrot J."/>
            <person name="Rosling A."/>
        </authorList>
    </citation>
    <scope>NUCLEOTIDE SEQUENCE</scope>
    <source>
        <strain evidence="2">Wild A</strain>
    </source>
</reference>
<feature type="region of interest" description="Disordered" evidence="1">
    <location>
        <begin position="119"/>
        <end position="143"/>
    </location>
</feature>
<dbReference type="OrthoDB" id="2440340at2759"/>
<accession>A0A9W4SXR9</accession>
<dbReference type="Proteomes" id="UP001153678">
    <property type="component" value="Unassembled WGS sequence"/>
</dbReference>
<evidence type="ECO:0000313" key="3">
    <source>
        <dbReference type="Proteomes" id="UP001153678"/>
    </source>
</evidence>
<dbReference type="AlphaFoldDB" id="A0A9W4SXR9"/>
<dbReference type="EMBL" id="CAMKVN010003659">
    <property type="protein sequence ID" value="CAI2185302.1"/>
    <property type="molecule type" value="Genomic_DNA"/>
</dbReference>
<name>A0A9W4SXR9_9GLOM</name>
<feature type="non-terminal residue" evidence="2">
    <location>
        <position position="295"/>
    </location>
</feature>
<sequence length="295" mass="34647">MSDSYLNIAEASEQYFESTPVKDWSYLGYLEVMQPYFNDSKLKSLKSVWKRRFNKQLKGIIKNMDEERSGAALNLINQKNSEVVEFWDLFEKRRSIRRQQKRQSDNYLERGKSKSIKTSIEQLDEQKDDNEAGPSSGKCSQNEESKWCLSSKRNVEDVLYTYATKLKIEKLVHSFIIDTTDGNIKNLFSEAEWKEIMNVNKKTVLAIDKDIGTHLMSYKNKTPSEMRAHIMKLWLNTTYNIENHFDFQYIHMYAVNIWGILIDKAFLNVPDIDLVRGEMCSVTSSNQRNDDEMYM</sequence>
<proteinExistence type="predicted"/>
<organism evidence="2 3">
    <name type="scientific">Funneliformis geosporum</name>
    <dbReference type="NCBI Taxonomy" id="1117311"/>
    <lineage>
        <taxon>Eukaryota</taxon>
        <taxon>Fungi</taxon>
        <taxon>Fungi incertae sedis</taxon>
        <taxon>Mucoromycota</taxon>
        <taxon>Glomeromycotina</taxon>
        <taxon>Glomeromycetes</taxon>
        <taxon>Glomerales</taxon>
        <taxon>Glomeraceae</taxon>
        <taxon>Funneliformis</taxon>
    </lineage>
</organism>
<evidence type="ECO:0000313" key="2">
    <source>
        <dbReference type="EMBL" id="CAI2185302.1"/>
    </source>
</evidence>
<protein>
    <submittedName>
        <fullName evidence="2">102_t:CDS:1</fullName>
    </submittedName>
</protein>
<comment type="caution">
    <text evidence="2">The sequence shown here is derived from an EMBL/GenBank/DDBJ whole genome shotgun (WGS) entry which is preliminary data.</text>
</comment>
<evidence type="ECO:0000256" key="1">
    <source>
        <dbReference type="SAM" id="MobiDB-lite"/>
    </source>
</evidence>
<keyword evidence="3" id="KW-1185">Reference proteome</keyword>